<dbReference type="EMBL" id="JANCYU010000041">
    <property type="protein sequence ID" value="KAK4526591.1"/>
    <property type="molecule type" value="Genomic_DNA"/>
</dbReference>
<dbReference type="Pfam" id="PF01751">
    <property type="entry name" value="Toprim"/>
    <property type="match status" value="1"/>
</dbReference>
<dbReference type="SMART" id="SM00493">
    <property type="entry name" value="TOPRIM"/>
    <property type="match status" value="1"/>
</dbReference>
<dbReference type="GO" id="GO:0006265">
    <property type="term" value="P:DNA topological change"/>
    <property type="evidence" value="ECO:0007669"/>
    <property type="project" value="InterPro"/>
</dbReference>
<organism evidence="10 11">
    <name type="scientific">Galdieria yellowstonensis</name>
    <dbReference type="NCBI Taxonomy" id="3028027"/>
    <lineage>
        <taxon>Eukaryota</taxon>
        <taxon>Rhodophyta</taxon>
        <taxon>Bangiophyceae</taxon>
        <taxon>Galdieriales</taxon>
        <taxon>Galdieriaceae</taxon>
        <taxon>Galdieria</taxon>
    </lineage>
</organism>
<dbReference type="InterPro" id="IPR034144">
    <property type="entry name" value="TOPRIM_TopoIII"/>
</dbReference>
<dbReference type="GO" id="GO:0031422">
    <property type="term" value="C:RecQ family helicase-topoisomerase III complex"/>
    <property type="evidence" value="ECO:0007669"/>
    <property type="project" value="TreeGrafter"/>
</dbReference>
<dbReference type="InterPro" id="IPR006171">
    <property type="entry name" value="TOPRIM_dom"/>
</dbReference>
<dbReference type="AlphaFoldDB" id="A0AAV9IHA8"/>
<dbReference type="Gene3D" id="1.10.290.10">
    <property type="entry name" value="Topoisomerase I, domain 4"/>
    <property type="match status" value="1"/>
</dbReference>
<dbReference type="PANTHER" id="PTHR11390">
    <property type="entry name" value="PROKARYOTIC DNA TOPOISOMERASE"/>
    <property type="match status" value="1"/>
</dbReference>
<evidence type="ECO:0000256" key="1">
    <source>
        <dbReference type="ARBA" id="ARBA00000213"/>
    </source>
</evidence>
<proteinExistence type="inferred from homology"/>
<dbReference type="SUPFAM" id="SSF56712">
    <property type="entry name" value="Prokaryotic type I DNA topoisomerase"/>
    <property type="match status" value="1"/>
</dbReference>
<name>A0AAV9IHA8_9RHOD</name>
<evidence type="ECO:0000256" key="7">
    <source>
        <dbReference type="RuleBase" id="RU362092"/>
    </source>
</evidence>
<dbReference type="EC" id="5.6.2.1" evidence="3 7"/>
<dbReference type="Proteomes" id="UP001300502">
    <property type="component" value="Unassembled WGS sequence"/>
</dbReference>
<evidence type="ECO:0000256" key="4">
    <source>
        <dbReference type="ARBA" id="ARBA00023029"/>
    </source>
</evidence>
<comment type="caution">
    <text evidence="10">The sequence shown here is derived from an EMBL/GenBank/DDBJ whole genome shotgun (WGS) entry which is preliminary data.</text>
</comment>
<evidence type="ECO:0000259" key="9">
    <source>
        <dbReference type="PROSITE" id="PS52039"/>
    </source>
</evidence>
<dbReference type="FunFam" id="3.40.50.140:FF:000003">
    <property type="entry name" value="DNA topoisomerase"/>
    <property type="match status" value="1"/>
</dbReference>
<evidence type="ECO:0000256" key="3">
    <source>
        <dbReference type="ARBA" id="ARBA00012891"/>
    </source>
</evidence>
<dbReference type="CDD" id="cd00186">
    <property type="entry name" value="TOP1Ac"/>
    <property type="match status" value="1"/>
</dbReference>
<dbReference type="InterPro" id="IPR013826">
    <property type="entry name" value="Topo_IA_cen_sub3"/>
</dbReference>
<evidence type="ECO:0000256" key="6">
    <source>
        <dbReference type="ARBA" id="ARBA00023235"/>
    </source>
</evidence>
<feature type="compositionally biased region" description="Basic and acidic residues" evidence="8">
    <location>
        <begin position="387"/>
        <end position="401"/>
    </location>
</feature>
<dbReference type="GO" id="GO:0003677">
    <property type="term" value="F:DNA binding"/>
    <property type="evidence" value="ECO:0007669"/>
    <property type="project" value="UniProtKB-KW"/>
</dbReference>
<keyword evidence="4 7" id="KW-0799">Topoisomerase</keyword>
<dbReference type="SMART" id="SM00436">
    <property type="entry name" value="TOP1Bc"/>
    <property type="match status" value="1"/>
</dbReference>
<dbReference type="InterPro" id="IPR013497">
    <property type="entry name" value="Topo_IA_cen"/>
</dbReference>
<sequence>MKRILNIAEKPSAARELSYALAARKNVKIREIGRRLRVYEFELDWDHEKVLMIFSSVAGHIKALDFHENYRNWNSCDQLALLDPTKTPIKEFVPEDKKFLEQALKNEAKNCCKLFLWLDCDSEGEKIAYEVLEICQQVNLSMRAPENVKRARFSAITPRDARNALQNLTQLHYPTISMVSTRQEIDLRAGAAFTRFLTKFVQDTFKIPLHGDKKVILSYGPCQFPTLGLVVDRLLTIRAFQPRLFYYLELKVRCKRSGAEELVLSWDRKHLFDRYCCALLYEICYSYLSQNHFESVVSDIKKTAKSRRRPLPLDTVELQRLASRVFRFSSDATMKAAERLYSEGYISYPRTETNTFPSTIDLFKLISLQQDDPRWGGFVQKMKEHWNDCSPRKGSKDDKAHPPIHPTKPAPKQGFPNKECEAIYELVTRRFLACCSTDAKGYETIVIVKVGFESFRIHGLSIEDAGYLEVYPYDHWSERTLPAELEIGMALDVISLMMKEGTDATMAEHIRKIQDREYVVKQGNCFYPMALGLALVEAFEACEAFLARPTCRSEQERDLRQISEGNRDASDVLYAALAAFSCNLQKLSTATNVLRQVFSVHFDCS</sequence>
<dbReference type="GO" id="GO:0006310">
    <property type="term" value="P:DNA recombination"/>
    <property type="evidence" value="ECO:0007669"/>
    <property type="project" value="TreeGrafter"/>
</dbReference>
<evidence type="ECO:0000256" key="8">
    <source>
        <dbReference type="SAM" id="MobiDB-lite"/>
    </source>
</evidence>
<dbReference type="InterPro" id="IPR000380">
    <property type="entry name" value="Topo_IA"/>
</dbReference>
<evidence type="ECO:0000256" key="2">
    <source>
        <dbReference type="ARBA" id="ARBA00009446"/>
    </source>
</evidence>
<accession>A0AAV9IHA8</accession>
<dbReference type="PRINTS" id="PR00417">
    <property type="entry name" value="PRTPISMRASEI"/>
</dbReference>
<evidence type="ECO:0000313" key="11">
    <source>
        <dbReference type="Proteomes" id="UP001300502"/>
    </source>
</evidence>
<feature type="domain" description="Topo IA-type catalytic" evidence="9">
    <location>
        <begin position="172"/>
        <end position="584"/>
    </location>
</feature>
<dbReference type="FunFam" id="1.10.290.10:FF:000001">
    <property type="entry name" value="DNA topoisomerase"/>
    <property type="match status" value="1"/>
</dbReference>
<dbReference type="SMART" id="SM00437">
    <property type="entry name" value="TOP1Ac"/>
    <property type="match status" value="1"/>
</dbReference>
<reference evidence="10 11" key="1">
    <citation type="submission" date="2022-07" db="EMBL/GenBank/DDBJ databases">
        <title>Genome-wide signatures of adaptation to extreme environments.</title>
        <authorList>
            <person name="Cho C.H."/>
            <person name="Yoon H.S."/>
        </authorList>
    </citation>
    <scope>NUCLEOTIDE SEQUENCE [LARGE SCALE GENOMIC DNA]</scope>
    <source>
        <strain evidence="10 11">108.79 E11</strain>
    </source>
</reference>
<dbReference type="PROSITE" id="PS52039">
    <property type="entry name" value="TOPO_IA_2"/>
    <property type="match status" value="1"/>
</dbReference>
<dbReference type="GO" id="GO:0006281">
    <property type="term" value="P:DNA repair"/>
    <property type="evidence" value="ECO:0007669"/>
    <property type="project" value="TreeGrafter"/>
</dbReference>
<dbReference type="InterPro" id="IPR013824">
    <property type="entry name" value="Topo_IA_cen_sub1"/>
</dbReference>
<dbReference type="PANTHER" id="PTHR11390:SF21">
    <property type="entry name" value="DNA TOPOISOMERASE 3-ALPHA"/>
    <property type="match status" value="1"/>
</dbReference>
<dbReference type="Pfam" id="PF01131">
    <property type="entry name" value="Topoisom_bac"/>
    <property type="match status" value="1"/>
</dbReference>
<comment type="similarity">
    <text evidence="2 7">Belongs to the type IA topoisomerase family.</text>
</comment>
<dbReference type="InterPro" id="IPR003602">
    <property type="entry name" value="Topo_IA_DNA-bd_dom"/>
</dbReference>
<dbReference type="Gene3D" id="1.10.460.10">
    <property type="entry name" value="Topoisomerase I, domain 2"/>
    <property type="match status" value="2"/>
</dbReference>
<evidence type="ECO:0000256" key="5">
    <source>
        <dbReference type="ARBA" id="ARBA00023125"/>
    </source>
</evidence>
<keyword evidence="6 7" id="KW-0413">Isomerase</keyword>
<gene>
    <name evidence="10" type="ORF">GAYE_SCF25G4507</name>
</gene>
<keyword evidence="5 7" id="KW-0238">DNA-binding</keyword>
<dbReference type="InterPro" id="IPR023405">
    <property type="entry name" value="Topo_IA_core_domain"/>
</dbReference>
<comment type="function">
    <text evidence="7">Introduces a single-strand break via transesterification at a target site in duplex DNA. Releases the supercoiling and torsional tension of DNA introduced during the DNA replication and transcription by transiently cleaving and rejoining one strand of the DNA duplex. The scissile phosphodiester is attacked by the catalytic tyrosine of the enzyme, resulting in the formation of a DNA-(5'-phosphotyrosyl)-enzyme intermediate and the expulsion of a 3'-OH DNA strand.</text>
</comment>
<dbReference type="PROSITE" id="PS00396">
    <property type="entry name" value="TOPO_IA_1"/>
    <property type="match status" value="1"/>
</dbReference>
<dbReference type="Gene3D" id="3.40.50.140">
    <property type="match status" value="1"/>
</dbReference>
<dbReference type="GO" id="GO:0005634">
    <property type="term" value="C:nucleus"/>
    <property type="evidence" value="ECO:0007669"/>
    <property type="project" value="TreeGrafter"/>
</dbReference>
<feature type="region of interest" description="Disordered" evidence="8">
    <location>
        <begin position="387"/>
        <end position="413"/>
    </location>
</feature>
<dbReference type="CDD" id="cd03362">
    <property type="entry name" value="TOPRIM_TopoIA_TopoIII"/>
    <property type="match status" value="1"/>
</dbReference>
<dbReference type="GO" id="GO:0003917">
    <property type="term" value="F:DNA topoisomerase type I (single strand cut, ATP-independent) activity"/>
    <property type="evidence" value="ECO:0007669"/>
    <property type="project" value="UniProtKB-EC"/>
</dbReference>
<dbReference type="InterPro" id="IPR003601">
    <property type="entry name" value="Topo_IA_2"/>
</dbReference>
<protein>
    <recommendedName>
        <fullName evidence="3 7">DNA topoisomerase</fullName>
        <ecNumber evidence="3 7">5.6.2.1</ecNumber>
    </recommendedName>
</protein>
<evidence type="ECO:0000313" key="10">
    <source>
        <dbReference type="EMBL" id="KAK4526591.1"/>
    </source>
</evidence>
<comment type="catalytic activity">
    <reaction evidence="1 7">
        <text>ATP-independent breakage of single-stranded DNA, followed by passage and rejoining.</text>
        <dbReference type="EC" id="5.6.2.1"/>
    </reaction>
</comment>
<dbReference type="InterPro" id="IPR023406">
    <property type="entry name" value="Topo_IA_AS"/>
</dbReference>
<keyword evidence="11" id="KW-1185">Reference proteome</keyword>